<feature type="domain" description="Sucrose phosphatase-like" evidence="2">
    <location>
        <begin position="8"/>
        <end position="274"/>
    </location>
</feature>
<keyword evidence="4" id="KW-1185">Reference proteome</keyword>
<dbReference type="SFLD" id="SFLDG01140">
    <property type="entry name" value="C2.B:_Phosphomannomutase_and_P"/>
    <property type="match status" value="1"/>
</dbReference>
<dbReference type="InterPro" id="IPR006379">
    <property type="entry name" value="HAD-SF_hydro_IIB"/>
</dbReference>
<sequence>MIPATGERILLATDLDRTLLPNGAQAESPEARPRFRRLAARPEVVLAYVTGRHRALVEQAIADYGLPTPDFVIGDVGASLYAVRGRTWTHRADWQARIAGDWEGRTRADLARALADLGGLRLQEPEKQAPLKLSYYAEALADPAELLAAVRARLRATGAACHLIWSIDETTATGLLDLLPAGASKLHALRFLGEDLGIPLLDTVFAGDSGNDMEVLESEIPSVLVANAESGVRAMAVERARSLGHSAALYLATGGMGGMNGCYSAGILEGLAHFIPRSLDWREVLA</sequence>
<protein>
    <recommendedName>
        <fullName evidence="2">Sucrose phosphatase-like domain-containing protein</fullName>
    </recommendedName>
</protein>
<dbReference type="Proteomes" id="UP000192923">
    <property type="component" value="Unassembled WGS sequence"/>
</dbReference>
<evidence type="ECO:0000313" key="4">
    <source>
        <dbReference type="Proteomes" id="UP000192923"/>
    </source>
</evidence>
<dbReference type="Gene3D" id="3.40.50.1000">
    <property type="entry name" value="HAD superfamily/HAD-like"/>
    <property type="match status" value="1"/>
</dbReference>
<proteinExistence type="predicted"/>
<dbReference type="SFLD" id="SFLDS00003">
    <property type="entry name" value="Haloacid_Dehalogenase"/>
    <property type="match status" value="1"/>
</dbReference>
<dbReference type="AlphaFoldDB" id="A0A1Y6D9J1"/>
<dbReference type="InterPro" id="IPR023214">
    <property type="entry name" value="HAD_sf"/>
</dbReference>
<keyword evidence="1" id="KW-0378">Hydrolase</keyword>
<dbReference type="PANTHER" id="PTHR46521:SF4">
    <property type="entry name" value="SUCROSE-PHOSPHATASE 2-RELATED"/>
    <property type="match status" value="1"/>
</dbReference>
<dbReference type="InterPro" id="IPR006380">
    <property type="entry name" value="SPP-like_dom"/>
</dbReference>
<dbReference type="OrthoDB" id="9815690at2"/>
<accession>A0A1Y6D9J1</accession>
<dbReference type="GO" id="GO:0000287">
    <property type="term" value="F:magnesium ion binding"/>
    <property type="evidence" value="ECO:0007669"/>
    <property type="project" value="UniProtKB-ARBA"/>
</dbReference>
<gene>
    <name evidence="3" type="ORF">SAMN02949497_0387</name>
</gene>
<dbReference type="InterPro" id="IPR036412">
    <property type="entry name" value="HAD-like_sf"/>
</dbReference>
<dbReference type="PANTHER" id="PTHR46521">
    <property type="entry name" value="SUCROSE-PHOSPHATASE 2-RELATED"/>
    <property type="match status" value="1"/>
</dbReference>
<reference evidence="3 4" key="1">
    <citation type="submission" date="2016-12" db="EMBL/GenBank/DDBJ databases">
        <authorList>
            <person name="Song W.-J."/>
            <person name="Kurnit D.M."/>
        </authorList>
    </citation>
    <scope>NUCLEOTIDE SEQUENCE [LARGE SCALE GENOMIC DNA]</scope>
    <source>
        <strain evidence="3 4">175</strain>
    </source>
</reference>
<dbReference type="Gene3D" id="3.90.1070.10">
    <property type="match status" value="1"/>
</dbReference>
<name>A0A1Y6D9J1_9GAMM</name>
<dbReference type="InterPro" id="IPR051518">
    <property type="entry name" value="Sucrose_Phosphatase"/>
</dbReference>
<dbReference type="RefSeq" id="WP_085216398.1">
    <property type="nucleotide sequence ID" value="NZ_FXAM01000002.1"/>
</dbReference>
<organism evidence="3 4">
    <name type="scientific">Methylomagnum ishizawai</name>
    <dbReference type="NCBI Taxonomy" id="1760988"/>
    <lineage>
        <taxon>Bacteria</taxon>
        <taxon>Pseudomonadati</taxon>
        <taxon>Pseudomonadota</taxon>
        <taxon>Gammaproteobacteria</taxon>
        <taxon>Methylococcales</taxon>
        <taxon>Methylococcaceae</taxon>
        <taxon>Methylomagnum</taxon>
    </lineage>
</organism>
<dbReference type="GO" id="GO:0016791">
    <property type="term" value="F:phosphatase activity"/>
    <property type="evidence" value="ECO:0007669"/>
    <property type="project" value="UniProtKB-ARBA"/>
</dbReference>
<evidence type="ECO:0000259" key="2">
    <source>
        <dbReference type="Pfam" id="PF05116"/>
    </source>
</evidence>
<dbReference type="Pfam" id="PF05116">
    <property type="entry name" value="S6PP"/>
    <property type="match status" value="1"/>
</dbReference>
<evidence type="ECO:0000256" key="1">
    <source>
        <dbReference type="ARBA" id="ARBA00022801"/>
    </source>
</evidence>
<dbReference type="EMBL" id="FXAM01000002">
    <property type="protein sequence ID" value="SMF97363.1"/>
    <property type="molecule type" value="Genomic_DNA"/>
</dbReference>
<dbReference type="SUPFAM" id="SSF56784">
    <property type="entry name" value="HAD-like"/>
    <property type="match status" value="1"/>
</dbReference>
<dbReference type="STRING" id="1760988.SAMN02949497_0387"/>
<dbReference type="SFLD" id="SFLDG01141">
    <property type="entry name" value="C2.B.1:_Sucrose_Phosphatase_Li"/>
    <property type="match status" value="1"/>
</dbReference>
<evidence type="ECO:0000313" key="3">
    <source>
        <dbReference type="EMBL" id="SMF97363.1"/>
    </source>
</evidence>
<dbReference type="NCBIfam" id="TIGR01484">
    <property type="entry name" value="HAD-SF-IIB"/>
    <property type="match status" value="1"/>
</dbReference>